<sequence>MYTRFINSCQQKVNPCCLEVTALTSDYISLHNFKDKCYQTPVKHCTTAYLNGIAYKFCMLSGN</sequence>
<dbReference type="Proteomes" id="UP000195442">
    <property type="component" value="Unassembled WGS sequence"/>
</dbReference>
<evidence type="ECO:0000313" key="2">
    <source>
        <dbReference type="Proteomes" id="UP000195442"/>
    </source>
</evidence>
<proteinExistence type="predicted"/>
<dbReference type="EMBL" id="FUKJ01000113">
    <property type="protein sequence ID" value="SJM91056.1"/>
    <property type="molecule type" value="Genomic_DNA"/>
</dbReference>
<accession>A0A1R4H4E3</accession>
<organism evidence="1 2">
    <name type="scientific">Crenothrix polyspora</name>
    <dbReference type="NCBI Taxonomy" id="360316"/>
    <lineage>
        <taxon>Bacteria</taxon>
        <taxon>Pseudomonadati</taxon>
        <taxon>Pseudomonadota</taxon>
        <taxon>Gammaproteobacteria</taxon>
        <taxon>Methylococcales</taxon>
        <taxon>Crenotrichaceae</taxon>
        <taxon>Crenothrix</taxon>
    </lineage>
</organism>
<keyword evidence="2" id="KW-1185">Reference proteome</keyword>
<dbReference type="AlphaFoldDB" id="A0A1R4H4E3"/>
<evidence type="ECO:0000313" key="1">
    <source>
        <dbReference type="EMBL" id="SJM91056.1"/>
    </source>
</evidence>
<gene>
    <name evidence="1" type="ORF">CRENPOLYSF2_200012</name>
</gene>
<reference evidence="2" key="1">
    <citation type="submission" date="2017-02" db="EMBL/GenBank/DDBJ databases">
        <authorList>
            <person name="Daims H."/>
        </authorList>
    </citation>
    <scope>NUCLEOTIDE SEQUENCE [LARGE SCALE GENOMIC DNA]</scope>
</reference>
<name>A0A1R4H4E3_9GAMM</name>
<protein>
    <submittedName>
        <fullName evidence="1">Uncharacterized protein</fullName>
    </submittedName>
</protein>